<evidence type="ECO:0000313" key="10">
    <source>
        <dbReference type="Proteomes" id="UP000239388"/>
    </source>
</evidence>
<feature type="transmembrane region" description="Helical" evidence="8">
    <location>
        <begin position="279"/>
        <end position="297"/>
    </location>
</feature>
<feature type="transmembrane region" description="Helical" evidence="8">
    <location>
        <begin position="309"/>
        <end position="326"/>
    </location>
</feature>
<comment type="similarity">
    <text evidence="2">Belongs to the binding-protein-dependent transport system permease family. FecCD subfamily.</text>
</comment>
<evidence type="ECO:0000256" key="4">
    <source>
        <dbReference type="ARBA" id="ARBA00022475"/>
    </source>
</evidence>
<keyword evidence="7 8" id="KW-0472">Membrane</keyword>
<comment type="subcellular location">
    <subcellularLocation>
        <location evidence="1">Cell membrane</location>
        <topology evidence="1">Multi-pass membrane protein</topology>
    </subcellularLocation>
</comment>
<evidence type="ECO:0000256" key="8">
    <source>
        <dbReference type="SAM" id="Phobius"/>
    </source>
</evidence>
<feature type="transmembrane region" description="Helical" evidence="8">
    <location>
        <begin position="152"/>
        <end position="174"/>
    </location>
</feature>
<evidence type="ECO:0000256" key="5">
    <source>
        <dbReference type="ARBA" id="ARBA00022692"/>
    </source>
</evidence>
<dbReference type="GO" id="GO:0022857">
    <property type="term" value="F:transmembrane transporter activity"/>
    <property type="evidence" value="ECO:0007669"/>
    <property type="project" value="InterPro"/>
</dbReference>
<dbReference type="AlphaFoldDB" id="A0A2S8FTV9"/>
<dbReference type="SUPFAM" id="SSF81345">
    <property type="entry name" value="ABC transporter involved in vitamin B12 uptake, BtuC"/>
    <property type="match status" value="1"/>
</dbReference>
<feature type="transmembrane region" description="Helical" evidence="8">
    <location>
        <begin position="194"/>
        <end position="221"/>
    </location>
</feature>
<evidence type="ECO:0000256" key="7">
    <source>
        <dbReference type="ARBA" id="ARBA00023136"/>
    </source>
</evidence>
<dbReference type="FunFam" id="1.10.3470.10:FF:000001">
    <property type="entry name" value="Vitamin B12 ABC transporter permease BtuC"/>
    <property type="match status" value="1"/>
</dbReference>
<feature type="transmembrane region" description="Helical" evidence="8">
    <location>
        <begin position="60"/>
        <end position="80"/>
    </location>
</feature>
<evidence type="ECO:0000256" key="6">
    <source>
        <dbReference type="ARBA" id="ARBA00022989"/>
    </source>
</evidence>
<dbReference type="GO" id="GO:0005886">
    <property type="term" value="C:plasma membrane"/>
    <property type="evidence" value="ECO:0007669"/>
    <property type="project" value="UniProtKB-SubCell"/>
</dbReference>
<dbReference type="RefSeq" id="WP_105354744.1">
    <property type="nucleotide sequence ID" value="NZ_PUIB01000014.1"/>
</dbReference>
<dbReference type="EMBL" id="PUIB01000014">
    <property type="protein sequence ID" value="PQO35611.1"/>
    <property type="molecule type" value="Genomic_DNA"/>
</dbReference>
<dbReference type="Proteomes" id="UP000239388">
    <property type="component" value="Unassembled WGS sequence"/>
</dbReference>
<evidence type="ECO:0000313" key="9">
    <source>
        <dbReference type="EMBL" id="PQO35611.1"/>
    </source>
</evidence>
<keyword evidence="3" id="KW-0813">Transport</keyword>
<keyword evidence="4" id="KW-1003">Cell membrane</keyword>
<evidence type="ECO:0000256" key="2">
    <source>
        <dbReference type="ARBA" id="ARBA00007935"/>
    </source>
</evidence>
<gene>
    <name evidence="9" type="ORF">C5Y98_13290</name>
</gene>
<accession>A0A2S8FTV9</accession>
<feature type="transmembrane region" description="Helical" evidence="8">
    <location>
        <begin position="118"/>
        <end position="140"/>
    </location>
</feature>
<sequence>MIRRLVPTVSLPIMASLLVLLMGLSLSVGSTPTTVDDAYSAAFAYEESSDPQFVLRQIRLPRTLLAAIVGASLATSGAIMQGVTRNDLAGPTIMGLSGGGTFCLLVGLLLLPDVGFNQAIWLSFLGAGLGYLAVCSVAFLSRGGMTPVRLALAGAVVSVLLGAITHGLTIYFSLHDEMLYWTVGGIANVSWPQVYTALIPAVPGMAAALLLSPSVTLLSLGEEVAGGLGQRTLLVRGGATLSVLLLTGGAIAVAGPVGFVGVMTPHIARSFVGSDYRRIIPLVALAGAALTVAADIASRSLIRGQEIPLGLFTSMIGATFFVALARKRGSHRGGQR</sequence>
<dbReference type="Pfam" id="PF01032">
    <property type="entry name" value="FecCD"/>
    <property type="match status" value="1"/>
</dbReference>
<dbReference type="InterPro" id="IPR000522">
    <property type="entry name" value="ABC_transptr_permease_BtuC"/>
</dbReference>
<reference evidence="9 10" key="1">
    <citation type="submission" date="2018-02" db="EMBL/GenBank/DDBJ databases">
        <title>Comparative genomes isolates from brazilian mangrove.</title>
        <authorList>
            <person name="Araujo J.E."/>
            <person name="Taketani R.G."/>
            <person name="Silva M.C.P."/>
            <person name="Loureco M.V."/>
            <person name="Andreote F.D."/>
        </authorList>
    </citation>
    <scope>NUCLEOTIDE SEQUENCE [LARGE SCALE GENOMIC DNA]</scope>
    <source>
        <strain evidence="9 10">NAP PRIS-MGV</strain>
    </source>
</reference>
<dbReference type="Gene3D" id="1.10.3470.10">
    <property type="entry name" value="ABC transporter involved in vitamin B12 uptake, BtuC"/>
    <property type="match status" value="1"/>
</dbReference>
<proteinExistence type="inferred from homology"/>
<evidence type="ECO:0000256" key="1">
    <source>
        <dbReference type="ARBA" id="ARBA00004651"/>
    </source>
</evidence>
<name>A0A2S8FTV9_9BACT</name>
<dbReference type="InterPro" id="IPR037294">
    <property type="entry name" value="ABC_BtuC-like"/>
</dbReference>
<protein>
    <submittedName>
        <fullName evidence="9">Ferrichrome ABC transporter permease</fullName>
    </submittedName>
</protein>
<feature type="transmembrane region" description="Helical" evidence="8">
    <location>
        <begin position="92"/>
        <end position="112"/>
    </location>
</feature>
<organism evidence="9 10">
    <name type="scientific">Blastopirellula marina</name>
    <dbReference type="NCBI Taxonomy" id="124"/>
    <lineage>
        <taxon>Bacteria</taxon>
        <taxon>Pseudomonadati</taxon>
        <taxon>Planctomycetota</taxon>
        <taxon>Planctomycetia</taxon>
        <taxon>Pirellulales</taxon>
        <taxon>Pirellulaceae</taxon>
        <taxon>Blastopirellula</taxon>
    </lineage>
</organism>
<dbReference type="CDD" id="cd06550">
    <property type="entry name" value="TM_ABC_iron-siderophores_like"/>
    <property type="match status" value="1"/>
</dbReference>
<dbReference type="OrthoDB" id="9792889at2"/>
<feature type="transmembrane region" description="Helical" evidence="8">
    <location>
        <begin position="233"/>
        <end position="259"/>
    </location>
</feature>
<dbReference type="GO" id="GO:0033214">
    <property type="term" value="P:siderophore-iron import into cell"/>
    <property type="evidence" value="ECO:0007669"/>
    <property type="project" value="TreeGrafter"/>
</dbReference>
<dbReference type="PANTHER" id="PTHR30472:SF1">
    <property type="entry name" value="FE(3+) DICITRATE TRANSPORT SYSTEM PERMEASE PROTEIN FECC-RELATED"/>
    <property type="match status" value="1"/>
</dbReference>
<dbReference type="PANTHER" id="PTHR30472">
    <property type="entry name" value="FERRIC ENTEROBACTIN TRANSPORT SYSTEM PERMEASE PROTEIN"/>
    <property type="match status" value="1"/>
</dbReference>
<comment type="caution">
    <text evidence="9">The sequence shown here is derived from an EMBL/GenBank/DDBJ whole genome shotgun (WGS) entry which is preliminary data.</text>
</comment>
<evidence type="ECO:0000256" key="3">
    <source>
        <dbReference type="ARBA" id="ARBA00022448"/>
    </source>
</evidence>
<keyword evidence="6 8" id="KW-1133">Transmembrane helix</keyword>
<keyword evidence="5 8" id="KW-0812">Transmembrane</keyword>